<protein>
    <recommendedName>
        <fullName evidence="4">DUF3997 domain-containing protein</fullName>
    </recommendedName>
</protein>
<dbReference type="PROSITE" id="PS51257">
    <property type="entry name" value="PROKAR_LIPOPROTEIN"/>
    <property type="match status" value="1"/>
</dbReference>
<reference evidence="2" key="1">
    <citation type="submission" date="2023-02" db="EMBL/GenBank/DDBJ databases">
        <title>Isolation, identification, and genome analysis of Vibrio campbellii in the Penaeus vannamei larvae stage.</title>
        <authorList>
            <person name="Huang T."/>
            <person name="Zhang B."/>
        </authorList>
    </citation>
    <scope>NUCLEOTIDE SEQUENCE</scope>
    <source>
        <strain evidence="2">20220413_1</strain>
    </source>
</reference>
<accession>A0AAQ2YA89</accession>
<keyword evidence="1" id="KW-0732">Signal</keyword>
<feature type="chain" id="PRO_5042889814" description="DUF3997 domain-containing protein" evidence="1">
    <location>
        <begin position="31"/>
        <end position="160"/>
    </location>
</feature>
<name>A0AAQ2YA89_9VIBR</name>
<feature type="signal peptide" evidence="1">
    <location>
        <begin position="1"/>
        <end position="30"/>
    </location>
</feature>
<dbReference type="AlphaFoldDB" id="A0AAQ2YA89"/>
<sequence length="160" mass="18648">MLNTIMKTKLKYLFLIGMVTLFSGCSSALKDDYVYIVHEISEGNNIQYILPFSKAINQEIKNESVSWIHGINVYHTDNLSRERLYQLKIDMENIYDFSPNFIDIGNYDDKQLLLWEVHVSDTRLVNCQVWEVPTYGHFSMSDSELDNFANETACSSLELW</sequence>
<dbReference type="EMBL" id="CP117989">
    <property type="protein sequence ID" value="WDG11512.1"/>
    <property type="molecule type" value="Genomic_DNA"/>
</dbReference>
<gene>
    <name evidence="2" type="ORF">PUN50_19855</name>
</gene>
<dbReference type="RefSeq" id="WP_258472209.1">
    <property type="nucleotide sequence ID" value="NZ_CP117989.1"/>
</dbReference>
<evidence type="ECO:0000313" key="3">
    <source>
        <dbReference type="Proteomes" id="UP001219537"/>
    </source>
</evidence>
<proteinExistence type="predicted"/>
<evidence type="ECO:0000313" key="2">
    <source>
        <dbReference type="EMBL" id="WDG11512.1"/>
    </source>
</evidence>
<dbReference type="Proteomes" id="UP001219537">
    <property type="component" value="Chromosome 2"/>
</dbReference>
<evidence type="ECO:0008006" key="4">
    <source>
        <dbReference type="Google" id="ProtNLM"/>
    </source>
</evidence>
<evidence type="ECO:0000256" key="1">
    <source>
        <dbReference type="SAM" id="SignalP"/>
    </source>
</evidence>
<organism evidence="2 3">
    <name type="scientific">Vibrio campbellii</name>
    <dbReference type="NCBI Taxonomy" id="680"/>
    <lineage>
        <taxon>Bacteria</taxon>
        <taxon>Pseudomonadati</taxon>
        <taxon>Pseudomonadota</taxon>
        <taxon>Gammaproteobacteria</taxon>
        <taxon>Vibrionales</taxon>
        <taxon>Vibrionaceae</taxon>
        <taxon>Vibrio</taxon>
    </lineage>
</organism>